<accession>A0A8T5GF97</accession>
<dbReference type="Pfam" id="PF01599">
    <property type="entry name" value="Ribosomal_S27"/>
    <property type="match status" value="1"/>
</dbReference>
<keyword evidence="2 6" id="KW-0863">Zinc-finger</keyword>
<evidence type="ECO:0000256" key="6">
    <source>
        <dbReference type="HAMAP-Rule" id="MF_00777"/>
    </source>
</evidence>
<dbReference type="Gene3D" id="6.20.50.150">
    <property type="match status" value="1"/>
</dbReference>
<keyword evidence="5 6" id="KW-0687">Ribonucleoprotein</keyword>
<dbReference type="GO" id="GO:1990904">
    <property type="term" value="C:ribonucleoprotein complex"/>
    <property type="evidence" value="ECO:0007669"/>
    <property type="project" value="UniProtKB-KW"/>
</dbReference>
<dbReference type="InterPro" id="IPR022845">
    <property type="entry name" value="Ribosomal_eS31_arc"/>
</dbReference>
<dbReference type="EMBL" id="JABJNZ010000046">
    <property type="protein sequence ID" value="MBT4870582.1"/>
    <property type="molecule type" value="Genomic_DNA"/>
</dbReference>
<protein>
    <recommendedName>
        <fullName evidence="6">Small ribosomal subunit protein eS31</fullName>
    </recommendedName>
</protein>
<comment type="caution">
    <text evidence="8">The sequence shown here is derived from an EMBL/GenBank/DDBJ whole genome shotgun (WGS) entry which is preliminary data.</text>
</comment>
<dbReference type="GO" id="GO:0008270">
    <property type="term" value="F:zinc ion binding"/>
    <property type="evidence" value="ECO:0007669"/>
    <property type="project" value="UniProtKB-UniRule"/>
</dbReference>
<name>A0A8T5GF97_9ARCH</name>
<feature type="domain" description="Small ribosomal subunit protein eS31" evidence="7">
    <location>
        <begin position="12"/>
        <end position="53"/>
    </location>
</feature>
<proteinExistence type="inferred from homology"/>
<dbReference type="SUPFAM" id="SSF57829">
    <property type="entry name" value="Zn-binding ribosomal proteins"/>
    <property type="match status" value="1"/>
</dbReference>
<keyword evidence="3 6" id="KW-0862">Zinc</keyword>
<dbReference type="Proteomes" id="UP000722459">
    <property type="component" value="Unassembled WGS sequence"/>
</dbReference>
<evidence type="ECO:0000313" key="8">
    <source>
        <dbReference type="EMBL" id="MBT4870582.1"/>
    </source>
</evidence>
<comment type="similarity">
    <text evidence="6">Belongs to the eukaryotic ribosomal protein eS31 family.</text>
</comment>
<organism evidence="8 9">
    <name type="scientific">Candidatus Iainarchaeum sp</name>
    <dbReference type="NCBI Taxonomy" id="3101447"/>
    <lineage>
        <taxon>Archaea</taxon>
        <taxon>Candidatus Iainarchaeota</taxon>
        <taxon>Candidatus Iainarchaeia</taxon>
        <taxon>Candidatus Iainarchaeales</taxon>
        <taxon>Candidatus Iainarchaeaceae</taxon>
        <taxon>Candidatus Iainarchaeum</taxon>
    </lineage>
</organism>
<dbReference type="GO" id="GO:0003735">
    <property type="term" value="F:structural constituent of ribosome"/>
    <property type="evidence" value="ECO:0007669"/>
    <property type="project" value="InterPro"/>
</dbReference>
<comment type="cofactor">
    <cofactor evidence="6">
        <name>Zn(2+)</name>
        <dbReference type="ChEBI" id="CHEBI:29105"/>
    </cofactor>
    <text evidence="6">Binds 1 zinc ion per subunit.</text>
</comment>
<evidence type="ECO:0000256" key="2">
    <source>
        <dbReference type="ARBA" id="ARBA00022771"/>
    </source>
</evidence>
<dbReference type="InterPro" id="IPR002906">
    <property type="entry name" value="Ribosomal_eS31"/>
</dbReference>
<evidence type="ECO:0000256" key="3">
    <source>
        <dbReference type="ARBA" id="ARBA00022833"/>
    </source>
</evidence>
<evidence type="ECO:0000313" key="9">
    <source>
        <dbReference type="Proteomes" id="UP000722459"/>
    </source>
</evidence>
<dbReference type="GO" id="GO:0006412">
    <property type="term" value="P:translation"/>
    <property type="evidence" value="ECO:0007669"/>
    <property type="project" value="UniProtKB-UniRule"/>
</dbReference>
<feature type="binding site" evidence="6">
    <location>
        <position position="47"/>
    </location>
    <ligand>
        <name>Zn(2+)</name>
        <dbReference type="ChEBI" id="CHEBI:29105"/>
    </ligand>
</feature>
<dbReference type="InterPro" id="IPR038582">
    <property type="entry name" value="Ribosomal_eS31_euk-type_sf"/>
</dbReference>
<evidence type="ECO:0000256" key="5">
    <source>
        <dbReference type="ARBA" id="ARBA00023274"/>
    </source>
</evidence>
<dbReference type="AlphaFoldDB" id="A0A8T5GF97"/>
<keyword evidence="1 6" id="KW-0479">Metal-binding</keyword>
<reference evidence="8" key="1">
    <citation type="journal article" date="2021" name="ISME J.">
        <title>Mercury methylation by metabolically versatile and cosmopolitan marine bacteria.</title>
        <authorList>
            <person name="Lin H."/>
            <person name="Ascher D.B."/>
            <person name="Myung Y."/>
            <person name="Lamborg C.H."/>
            <person name="Hallam S.J."/>
            <person name="Gionfriddo C.M."/>
            <person name="Holt K.E."/>
            <person name="Moreau J.W."/>
        </authorList>
    </citation>
    <scope>NUCLEOTIDE SEQUENCE</scope>
    <source>
        <strain evidence="8">SI075_bin30</strain>
    </source>
</reference>
<dbReference type="HAMAP" id="MF_00777">
    <property type="entry name" value="Ribosomal_eS31"/>
    <property type="match status" value="1"/>
</dbReference>
<feature type="binding site" evidence="6">
    <location>
        <position position="29"/>
    </location>
    <ligand>
        <name>Zn(2+)</name>
        <dbReference type="ChEBI" id="CHEBI:29105"/>
    </ligand>
</feature>
<feature type="binding site" evidence="6">
    <location>
        <position position="32"/>
    </location>
    <ligand>
        <name>Zn(2+)</name>
        <dbReference type="ChEBI" id="CHEBI:29105"/>
    </ligand>
</feature>
<dbReference type="SMART" id="SM01402">
    <property type="entry name" value="Ribosomal_S27"/>
    <property type="match status" value="1"/>
</dbReference>
<evidence type="ECO:0000256" key="1">
    <source>
        <dbReference type="ARBA" id="ARBA00022723"/>
    </source>
</evidence>
<dbReference type="NCBIfam" id="NF001669">
    <property type="entry name" value="PRK00432.1"/>
    <property type="match status" value="1"/>
</dbReference>
<dbReference type="InterPro" id="IPR011332">
    <property type="entry name" value="Ribosomal_zn-bd"/>
</dbReference>
<evidence type="ECO:0000259" key="7">
    <source>
        <dbReference type="SMART" id="SM01402"/>
    </source>
</evidence>
<evidence type="ECO:0000256" key="4">
    <source>
        <dbReference type="ARBA" id="ARBA00022980"/>
    </source>
</evidence>
<gene>
    <name evidence="6" type="primary">rps27ae</name>
    <name evidence="8" type="ORF">HON47_03345</name>
</gene>
<comment type="caution">
    <text evidence="6">Lacks conserved residue(s) required for the propagation of feature annotation.</text>
</comment>
<sequence length="56" mass="6430">MDLTKKKDKLKKSAYYDTSGELKRNRKFCPKCGPGTFMADHKDRAHCGNCGYTEKK</sequence>
<feature type="binding site" evidence="6">
    <location>
        <position position="50"/>
    </location>
    <ligand>
        <name>Zn(2+)</name>
        <dbReference type="ChEBI" id="CHEBI:29105"/>
    </ligand>
</feature>
<dbReference type="GO" id="GO:0005840">
    <property type="term" value="C:ribosome"/>
    <property type="evidence" value="ECO:0007669"/>
    <property type="project" value="UniProtKB-KW"/>
</dbReference>
<keyword evidence="4 6" id="KW-0689">Ribosomal protein</keyword>
<comment type="subunit">
    <text evidence="6">Part of the 30S ribosomal subunit.</text>
</comment>